<dbReference type="EMBL" id="MLFT02000006">
    <property type="protein sequence ID" value="PHT44933.1"/>
    <property type="molecule type" value="Genomic_DNA"/>
</dbReference>
<keyword evidence="3" id="KW-0812">Transmembrane</keyword>
<feature type="domain" description="Peptidase A1" evidence="4">
    <location>
        <begin position="247"/>
        <end position="356"/>
    </location>
</feature>
<proteinExistence type="inferred from homology"/>
<comment type="caution">
    <text evidence="5">The sequence shown here is derived from an EMBL/GenBank/DDBJ whole genome shotgun (WGS) entry which is preliminary data.</text>
</comment>
<gene>
    <name evidence="5" type="ORF">CQW23_14091</name>
</gene>
<reference evidence="6" key="2">
    <citation type="journal article" date="2017" name="J. Anim. Genet.">
        <title>Multiple reference genome sequences of hot pepper reveal the massive evolution of plant disease resistance genes by retroduplication.</title>
        <authorList>
            <person name="Kim S."/>
            <person name="Park J."/>
            <person name="Yeom S.-I."/>
            <person name="Kim Y.-M."/>
            <person name="Seo E."/>
            <person name="Kim K.-T."/>
            <person name="Kim M.-S."/>
            <person name="Lee J.M."/>
            <person name="Cheong K."/>
            <person name="Shin H.-S."/>
            <person name="Kim S.-B."/>
            <person name="Han K."/>
            <person name="Lee J."/>
            <person name="Park M."/>
            <person name="Lee H.-A."/>
            <person name="Lee H.-Y."/>
            <person name="Lee Y."/>
            <person name="Oh S."/>
            <person name="Lee J.H."/>
            <person name="Choi E."/>
            <person name="Choi E."/>
            <person name="Lee S.E."/>
            <person name="Jeon J."/>
            <person name="Kim H."/>
            <person name="Choi G."/>
            <person name="Song H."/>
            <person name="Lee J."/>
            <person name="Lee S.-C."/>
            <person name="Kwon J.-K."/>
            <person name="Lee H.-Y."/>
            <person name="Koo N."/>
            <person name="Hong Y."/>
            <person name="Kim R.W."/>
            <person name="Kang W.-H."/>
            <person name="Huh J.H."/>
            <person name="Kang B.-C."/>
            <person name="Yang T.-J."/>
            <person name="Lee Y.-H."/>
            <person name="Bennetzen J.L."/>
            <person name="Choi D."/>
        </authorList>
    </citation>
    <scope>NUCLEOTIDE SEQUENCE [LARGE SCALE GENOMIC DNA]</scope>
    <source>
        <strain evidence="6">cv. PBC81</strain>
    </source>
</reference>
<evidence type="ECO:0000313" key="6">
    <source>
        <dbReference type="Proteomes" id="UP000224567"/>
    </source>
</evidence>
<dbReference type="InterPro" id="IPR021109">
    <property type="entry name" value="Peptidase_aspartic_dom_sf"/>
</dbReference>
<dbReference type="OrthoDB" id="2747330at2759"/>
<evidence type="ECO:0000256" key="1">
    <source>
        <dbReference type="ARBA" id="ARBA00007447"/>
    </source>
</evidence>
<keyword evidence="3" id="KW-1133">Transmembrane helix</keyword>
<name>A0A2G2WI78_CAPBA</name>
<evidence type="ECO:0000256" key="3">
    <source>
        <dbReference type="SAM" id="Phobius"/>
    </source>
</evidence>
<comment type="similarity">
    <text evidence="1">Belongs to the peptidase A1 family.</text>
</comment>
<sequence>MPGYAKFIKDLITKKRSVNYDLIDNFYRCSAVATRSLVEKKDDPGAFTIPCTIGSFEFARALCDLGASINLMPFQHDDPPRPPMSMKPPPSPSRSPSPHTASAAMLIYWFVLIDILGTFFGYLLTLMVSVECYIILLNFVGYFPRQLGLPWCERLALDGFRRGRGRPKKYWGEVIRRDMEQLQLTEDMTLDRKDPKFQSKRSSTYQSVKCDKACPCGLKRQQCIYERQHSKISSSFGLLGEDVISFGNLNGIMGLGRGDVSIVDQLVEKHVTSDSFSLYYGGMDFGGGVMVLGGINPPALKVFTKSDFDPSPYYNIELKEILVAGKPQKINPRVFGGKHRTILDSGTTYALPSRSNIYSF</sequence>
<dbReference type="Pfam" id="PF00026">
    <property type="entry name" value="Asp"/>
    <property type="match status" value="1"/>
</dbReference>
<organism evidence="5 6">
    <name type="scientific">Capsicum baccatum</name>
    <name type="common">Peruvian pepper</name>
    <dbReference type="NCBI Taxonomy" id="33114"/>
    <lineage>
        <taxon>Eukaryota</taxon>
        <taxon>Viridiplantae</taxon>
        <taxon>Streptophyta</taxon>
        <taxon>Embryophyta</taxon>
        <taxon>Tracheophyta</taxon>
        <taxon>Spermatophyta</taxon>
        <taxon>Magnoliopsida</taxon>
        <taxon>eudicotyledons</taxon>
        <taxon>Gunneridae</taxon>
        <taxon>Pentapetalae</taxon>
        <taxon>asterids</taxon>
        <taxon>lamiids</taxon>
        <taxon>Solanales</taxon>
        <taxon>Solanaceae</taxon>
        <taxon>Solanoideae</taxon>
        <taxon>Capsiceae</taxon>
        <taxon>Capsicum</taxon>
    </lineage>
</organism>
<keyword evidence="3" id="KW-0472">Membrane</keyword>
<dbReference type="GO" id="GO:0006508">
    <property type="term" value="P:proteolysis"/>
    <property type="evidence" value="ECO:0007669"/>
    <property type="project" value="InterPro"/>
</dbReference>
<dbReference type="InterPro" id="IPR001461">
    <property type="entry name" value="Aspartic_peptidase_A1"/>
</dbReference>
<accession>A0A2G2WI78</accession>
<feature type="transmembrane region" description="Helical" evidence="3">
    <location>
        <begin position="106"/>
        <end position="128"/>
    </location>
</feature>
<evidence type="ECO:0000256" key="2">
    <source>
        <dbReference type="SAM" id="MobiDB-lite"/>
    </source>
</evidence>
<dbReference type="STRING" id="33114.A0A2G2WI78"/>
<protein>
    <recommendedName>
        <fullName evidence="4">Peptidase A1 domain-containing protein</fullName>
    </recommendedName>
</protein>
<evidence type="ECO:0000313" key="5">
    <source>
        <dbReference type="EMBL" id="PHT44933.1"/>
    </source>
</evidence>
<reference evidence="5 6" key="1">
    <citation type="journal article" date="2017" name="Genome Biol.">
        <title>New reference genome sequences of hot pepper reveal the massive evolution of plant disease-resistance genes by retroduplication.</title>
        <authorList>
            <person name="Kim S."/>
            <person name="Park J."/>
            <person name="Yeom S.I."/>
            <person name="Kim Y.M."/>
            <person name="Seo E."/>
            <person name="Kim K.T."/>
            <person name="Kim M.S."/>
            <person name="Lee J.M."/>
            <person name="Cheong K."/>
            <person name="Shin H.S."/>
            <person name="Kim S.B."/>
            <person name="Han K."/>
            <person name="Lee J."/>
            <person name="Park M."/>
            <person name="Lee H.A."/>
            <person name="Lee H.Y."/>
            <person name="Lee Y."/>
            <person name="Oh S."/>
            <person name="Lee J.H."/>
            <person name="Choi E."/>
            <person name="Choi E."/>
            <person name="Lee S.E."/>
            <person name="Jeon J."/>
            <person name="Kim H."/>
            <person name="Choi G."/>
            <person name="Song H."/>
            <person name="Lee J."/>
            <person name="Lee S.C."/>
            <person name="Kwon J.K."/>
            <person name="Lee H.Y."/>
            <person name="Koo N."/>
            <person name="Hong Y."/>
            <person name="Kim R.W."/>
            <person name="Kang W.H."/>
            <person name="Huh J.H."/>
            <person name="Kang B.C."/>
            <person name="Yang T.J."/>
            <person name="Lee Y.H."/>
            <person name="Bennetzen J.L."/>
            <person name="Choi D."/>
        </authorList>
    </citation>
    <scope>NUCLEOTIDE SEQUENCE [LARGE SCALE GENOMIC DNA]</scope>
    <source>
        <strain evidence="6">cv. PBC81</strain>
    </source>
</reference>
<dbReference type="SUPFAM" id="SSF50630">
    <property type="entry name" value="Acid proteases"/>
    <property type="match status" value="1"/>
</dbReference>
<dbReference type="GO" id="GO:0004190">
    <property type="term" value="F:aspartic-type endopeptidase activity"/>
    <property type="evidence" value="ECO:0007669"/>
    <property type="project" value="InterPro"/>
</dbReference>
<dbReference type="PANTHER" id="PTHR13683:SF882">
    <property type="entry name" value="PROTEIN ASPARTIC PROTEASE IN GUARD CELL 1-LIKE"/>
    <property type="match status" value="1"/>
</dbReference>
<feature type="compositionally biased region" description="Pro residues" evidence="2">
    <location>
        <begin position="81"/>
        <end position="95"/>
    </location>
</feature>
<keyword evidence="6" id="KW-1185">Reference proteome</keyword>
<evidence type="ECO:0000259" key="4">
    <source>
        <dbReference type="Pfam" id="PF00026"/>
    </source>
</evidence>
<dbReference type="InterPro" id="IPR033121">
    <property type="entry name" value="PEPTIDASE_A1"/>
</dbReference>
<dbReference type="Gene3D" id="2.40.70.10">
    <property type="entry name" value="Acid Proteases"/>
    <property type="match status" value="3"/>
</dbReference>
<feature type="region of interest" description="Disordered" evidence="2">
    <location>
        <begin position="78"/>
        <end position="97"/>
    </location>
</feature>
<dbReference type="AlphaFoldDB" id="A0A2G2WI78"/>
<dbReference type="Proteomes" id="UP000224567">
    <property type="component" value="Unassembled WGS sequence"/>
</dbReference>
<dbReference type="PANTHER" id="PTHR13683">
    <property type="entry name" value="ASPARTYL PROTEASES"/>
    <property type="match status" value="1"/>
</dbReference>